<protein>
    <submittedName>
        <fullName evidence="2">Uncharacterized protein</fullName>
    </submittedName>
</protein>
<keyword evidence="3" id="KW-1185">Reference proteome</keyword>
<keyword evidence="1" id="KW-1133">Transmembrane helix</keyword>
<name>A0ABQ1JJM8_9PROT</name>
<organism evidence="2 3">
    <name type="scientific">Henriciella pelagia</name>
    <dbReference type="NCBI Taxonomy" id="1977912"/>
    <lineage>
        <taxon>Bacteria</taxon>
        <taxon>Pseudomonadati</taxon>
        <taxon>Pseudomonadota</taxon>
        <taxon>Alphaproteobacteria</taxon>
        <taxon>Hyphomonadales</taxon>
        <taxon>Hyphomonadaceae</taxon>
        <taxon>Henriciella</taxon>
    </lineage>
</organism>
<accession>A0ABQ1JJM8</accession>
<dbReference type="RefSeq" id="WP_084392954.1">
    <property type="nucleotide sequence ID" value="NZ_BMKF01000002.1"/>
</dbReference>
<dbReference type="EMBL" id="BMKF01000002">
    <property type="protein sequence ID" value="GGB68849.1"/>
    <property type="molecule type" value="Genomic_DNA"/>
</dbReference>
<dbReference type="Proteomes" id="UP000628854">
    <property type="component" value="Unassembled WGS sequence"/>
</dbReference>
<comment type="caution">
    <text evidence="2">The sequence shown here is derived from an EMBL/GenBank/DDBJ whole genome shotgun (WGS) entry which is preliminary data.</text>
</comment>
<evidence type="ECO:0000313" key="2">
    <source>
        <dbReference type="EMBL" id="GGB68849.1"/>
    </source>
</evidence>
<keyword evidence="1" id="KW-0472">Membrane</keyword>
<feature type="transmembrane region" description="Helical" evidence="1">
    <location>
        <begin position="43"/>
        <end position="65"/>
    </location>
</feature>
<keyword evidence="1" id="KW-0812">Transmembrane</keyword>
<gene>
    <name evidence="2" type="ORF">GCM10011503_16830</name>
</gene>
<sequence>MNPSRRHLIMLAGTTALAAPLGACGTLLYPERRGQTGGQLDTAVVILDGLGLLLFLVPGLIAFAVDFGSGAIYLPGGRRADTSDGYEQYAFKGKLTAEKFDRAYEAQYGEKRDFEFDQLQRIEVSDVAEMHRKMAMLNADVGFRG</sequence>
<evidence type="ECO:0000256" key="1">
    <source>
        <dbReference type="SAM" id="Phobius"/>
    </source>
</evidence>
<evidence type="ECO:0000313" key="3">
    <source>
        <dbReference type="Proteomes" id="UP000628854"/>
    </source>
</evidence>
<reference evidence="3" key="1">
    <citation type="journal article" date="2019" name="Int. J. Syst. Evol. Microbiol.">
        <title>The Global Catalogue of Microorganisms (GCM) 10K type strain sequencing project: providing services to taxonomists for standard genome sequencing and annotation.</title>
        <authorList>
            <consortium name="The Broad Institute Genomics Platform"/>
            <consortium name="The Broad Institute Genome Sequencing Center for Infectious Disease"/>
            <person name="Wu L."/>
            <person name="Ma J."/>
        </authorList>
    </citation>
    <scope>NUCLEOTIDE SEQUENCE [LARGE SCALE GENOMIC DNA]</scope>
    <source>
        <strain evidence="3">CGMCC 1.15928</strain>
    </source>
</reference>
<proteinExistence type="predicted"/>